<reference evidence="2" key="1">
    <citation type="submission" date="2023-03" db="EMBL/GenBank/DDBJ databases">
        <title>Massive genome expansion in bonnet fungi (Mycena s.s.) driven by repeated elements and novel gene families across ecological guilds.</title>
        <authorList>
            <consortium name="Lawrence Berkeley National Laboratory"/>
            <person name="Harder C.B."/>
            <person name="Miyauchi S."/>
            <person name="Viragh M."/>
            <person name="Kuo A."/>
            <person name="Thoen E."/>
            <person name="Andreopoulos B."/>
            <person name="Lu D."/>
            <person name="Skrede I."/>
            <person name="Drula E."/>
            <person name="Henrissat B."/>
            <person name="Morin E."/>
            <person name="Kohler A."/>
            <person name="Barry K."/>
            <person name="LaButti K."/>
            <person name="Morin E."/>
            <person name="Salamov A."/>
            <person name="Lipzen A."/>
            <person name="Mereny Z."/>
            <person name="Hegedus B."/>
            <person name="Baldrian P."/>
            <person name="Stursova M."/>
            <person name="Weitz H."/>
            <person name="Taylor A."/>
            <person name="Grigoriev I.V."/>
            <person name="Nagy L.G."/>
            <person name="Martin F."/>
            <person name="Kauserud H."/>
        </authorList>
    </citation>
    <scope>NUCLEOTIDE SEQUENCE</scope>
    <source>
        <strain evidence="2">CBHHK200</strain>
    </source>
</reference>
<proteinExistence type="predicted"/>
<feature type="compositionally biased region" description="Polar residues" evidence="1">
    <location>
        <begin position="24"/>
        <end position="34"/>
    </location>
</feature>
<gene>
    <name evidence="2" type="ORF">C8F04DRAFT_1366456</name>
</gene>
<protein>
    <submittedName>
        <fullName evidence="2">Uncharacterized protein</fullName>
    </submittedName>
</protein>
<comment type="caution">
    <text evidence="2">The sequence shown here is derived from an EMBL/GenBank/DDBJ whole genome shotgun (WGS) entry which is preliminary data.</text>
</comment>
<feature type="region of interest" description="Disordered" evidence="1">
    <location>
        <begin position="1"/>
        <end position="62"/>
    </location>
</feature>
<dbReference type="AlphaFoldDB" id="A0AAD6TDY2"/>
<accession>A0AAD6TDY2</accession>
<organism evidence="2 3">
    <name type="scientific">Mycena alexandri</name>
    <dbReference type="NCBI Taxonomy" id="1745969"/>
    <lineage>
        <taxon>Eukaryota</taxon>
        <taxon>Fungi</taxon>
        <taxon>Dikarya</taxon>
        <taxon>Basidiomycota</taxon>
        <taxon>Agaricomycotina</taxon>
        <taxon>Agaricomycetes</taxon>
        <taxon>Agaricomycetidae</taxon>
        <taxon>Agaricales</taxon>
        <taxon>Marasmiineae</taxon>
        <taxon>Mycenaceae</taxon>
        <taxon>Mycena</taxon>
    </lineage>
</organism>
<sequence length="306" mass="33138">MVPKSDGRTDEMRPPKERKEVCGSESSVAQSLGQSKPKRRPLKEGVTIGIGNQKVSDADSPANELRVGLAARGKGKDRVRQTQEVKGSRRVQPYAFSTHTLLVAKAESTPRKTLGLRSEKNLIGQQTTQQRGGAWGLGPHTSPEFKPESEWEPSSALATQHSKSESNPTTVLVQVGYRSADRTQIVETCTFAGSELGSFKCFARIPPHFFVVGRVVAIGCPMRLGLCVGGRLTLRANCGVKRLTRKLLSAEPLAAGEKGRNLKAGTNGVVLPSWPVGEMRVIRRLLAVTSASVGRHKKKENKGAKR</sequence>
<evidence type="ECO:0000313" key="2">
    <source>
        <dbReference type="EMBL" id="KAJ7043571.1"/>
    </source>
</evidence>
<name>A0AAD6TDY2_9AGAR</name>
<evidence type="ECO:0000313" key="3">
    <source>
        <dbReference type="Proteomes" id="UP001218188"/>
    </source>
</evidence>
<feature type="compositionally biased region" description="Basic and acidic residues" evidence="1">
    <location>
        <begin position="1"/>
        <end position="22"/>
    </location>
</feature>
<evidence type="ECO:0000256" key="1">
    <source>
        <dbReference type="SAM" id="MobiDB-lite"/>
    </source>
</evidence>
<dbReference type="EMBL" id="JARJCM010000009">
    <property type="protein sequence ID" value="KAJ7043571.1"/>
    <property type="molecule type" value="Genomic_DNA"/>
</dbReference>
<feature type="region of interest" description="Disordered" evidence="1">
    <location>
        <begin position="125"/>
        <end position="167"/>
    </location>
</feature>
<feature type="compositionally biased region" description="Polar residues" evidence="1">
    <location>
        <begin position="156"/>
        <end position="167"/>
    </location>
</feature>
<keyword evidence="3" id="KW-1185">Reference proteome</keyword>
<dbReference type="Proteomes" id="UP001218188">
    <property type="component" value="Unassembled WGS sequence"/>
</dbReference>